<proteinExistence type="predicted"/>
<sequence>MTVFVGDRLKWTYVHQVNDVVVGQVSSNEILVDSLCNWRHKRVNPNGLGFISCVWTFFERGACHRAQRVVEPFHFGEYDRFVRVRIGEFGHLVRQACLVKALRPVDRRIYHSLLAGSSDKGGNIPCQLLIPLVEVDAGID</sequence>
<dbReference type="Proteomes" id="UP001305414">
    <property type="component" value="Unassembled WGS sequence"/>
</dbReference>
<accession>A0AAN7UVV3</accession>
<comment type="caution">
    <text evidence="1">The sequence shown here is derived from an EMBL/GenBank/DDBJ whole genome shotgun (WGS) entry which is preliminary data.</text>
</comment>
<gene>
    <name evidence="1" type="ORF">RRF57_008770</name>
</gene>
<name>A0AAN7UVV3_9PEZI</name>
<dbReference type="AlphaFoldDB" id="A0AAN7UVV3"/>
<organism evidence="1 2">
    <name type="scientific">Xylaria bambusicola</name>
    <dbReference type="NCBI Taxonomy" id="326684"/>
    <lineage>
        <taxon>Eukaryota</taxon>
        <taxon>Fungi</taxon>
        <taxon>Dikarya</taxon>
        <taxon>Ascomycota</taxon>
        <taxon>Pezizomycotina</taxon>
        <taxon>Sordariomycetes</taxon>
        <taxon>Xylariomycetidae</taxon>
        <taxon>Xylariales</taxon>
        <taxon>Xylariaceae</taxon>
        <taxon>Xylaria</taxon>
    </lineage>
</organism>
<keyword evidence="2" id="KW-1185">Reference proteome</keyword>
<dbReference type="EMBL" id="JAWHQM010000029">
    <property type="protein sequence ID" value="KAK5633056.1"/>
    <property type="molecule type" value="Genomic_DNA"/>
</dbReference>
<protein>
    <submittedName>
        <fullName evidence="1">Uncharacterized protein</fullName>
    </submittedName>
</protein>
<evidence type="ECO:0000313" key="2">
    <source>
        <dbReference type="Proteomes" id="UP001305414"/>
    </source>
</evidence>
<reference evidence="1 2" key="1">
    <citation type="submission" date="2023-10" db="EMBL/GenBank/DDBJ databases">
        <title>Draft genome sequence of Xylaria bambusicola isolate GMP-LS, the root and basal stem rot pathogen of sugarcane in Indonesia.</title>
        <authorList>
            <person name="Selvaraj P."/>
            <person name="Muralishankar V."/>
            <person name="Muruganantham S."/>
            <person name="Sp S."/>
            <person name="Haryani S."/>
            <person name="Lau K.J.X."/>
            <person name="Naqvi N.I."/>
        </authorList>
    </citation>
    <scope>NUCLEOTIDE SEQUENCE [LARGE SCALE GENOMIC DNA]</scope>
    <source>
        <strain evidence="1">GMP-LS</strain>
    </source>
</reference>
<evidence type="ECO:0000313" key="1">
    <source>
        <dbReference type="EMBL" id="KAK5633056.1"/>
    </source>
</evidence>